<dbReference type="Pfam" id="PF01314">
    <property type="entry name" value="AFOR_C"/>
    <property type="match status" value="1"/>
</dbReference>
<keyword evidence="6" id="KW-0411">Iron-sulfur</keyword>
<accession>A8MAS5</accession>
<dbReference type="PANTHER" id="PTHR30038:SF7">
    <property type="entry name" value="TUNGSTEN-CONTAINING GLYCERALDEHYDE-3-PHOSPHATE:FERREDOXIN OXIDOREDUCTASE"/>
    <property type="match status" value="1"/>
</dbReference>
<dbReference type="InterPro" id="IPR013983">
    <property type="entry name" value="Ald_Fedxn_OxRdtase_N"/>
</dbReference>
<proteinExistence type="inferred from homology"/>
<dbReference type="InterPro" id="IPR051919">
    <property type="entry name" value="W-dependent_AOR"/>
</dbReference>
<protein>
    <submittedName>
        <fullName evidence="8">Aldehyde ferredoxin oxidoreductase</fullName>
    </submittedName>
</protein>
<gene>
    <name evidence="8" type="ordered locus">Cmaq_0263</name>
</gene>
<evidence type="ECO:0000313" key="9">
    <source>
        <dbReference type="Proteomes" id="UP000001137"/>
    </source>
</evidence>
<name>A8MAS5_CALMQ</name>
<evidence type="ECO:0000256" key="2">
    <source>
        <dbReference type="ARBA" id="ARBA00011032"/>
    </source>
</evidence>
<dbReference type="GO" id="GO:0046872">
    <property type="term" value="F:metal ion binding"/>
    <property type="evidence" value="ECO:0007669"/>
    <property type="project" value="UniProtKB-KW"/>
</dbReference>
<dbReference type="Gene3D" id="3.60.9.10">
    <property type="entry name" value="Aldehyde ferredoxin oxidoreductase, N-terminal domain"/>
    <property type="match status" value="1"/>
</dbReference>
<dbReference type="AlphaFoldDB" id="A8MAS5"/>
<organism evidence="8 9">
    <name type="scientific">Caldivirga maquilingensis (strain ATCC 700844 / DSM 13496 / JCM 10307 / IC-167)</name>
    <dbReference type="NCBI Taxonomy" id="397948"/>
    <lineage>
        <taxon>Archaea</taxon>
        <taxon>Thermoproteota</taxon>
        <taxon>Thermoprotei</taxon>
        <taxon>Thermoproteales</taxon>
        <taxon>Thermoproteaceae</taxon>
        <taxon>Caldivirga</taxon>
    </lineage>
</organism>
<evidence type="ECO:0000259" key="7">
    <source>
        <dbReference type="SMART" id="SM00790"/>
    </source>
</evidence>
<keyword evidence="5" id="KW-0408">Iron</keyword>
<dbReference type="InterPro" id="IPR036021">
    <property type="entry name" value="Tungsten_al_ferr_oxy-like_C"/>
</dbReference>
<keyword evidence="3" id="KW-0004">4Fe-4S</keyword>
<dbReference type="KEGG" id="cma:Cmaq_0263"/>
<evidence type="ECO:0000256" key="3">
    <source>
        <dbReference type="ARBA" id="ARBA00022485"/>
    </source>
</evidence>
<dbReference type="PANTHER" id="PTHR30038">
    <property type="entry name" value="ALDEHYDE FERREDOXIN OXIDOREDUCTASE"/>
    <property type="match status" value="1"/>
</dbReference>
<dbReference type="eggNOG" id="arCOG05072">
    <property type="taxonomic scope" value="Archaea"/>
</dbReference>
<evidence type="ECO:0000256" key="5">
    <source>
        <dbReference type="ARBA" id="ARBA00023004"/>
    </source>
</evidence>
<dbReference type="SUPFAM" id="SSF56228">
    <property type="entry name" value="Aldehyde ferredoxin oxidoreductase, N-terminal domain"/>
    <property type="match status" value="1"/>
</dbReference>
<dbReference type="SUPFAM" id="SSF48310">
    <property type="entry name" value="Aldehyde ferredoxin oxidoreductase, C-terminal domains"/>
    <property type="match status" value="1"/>
</dbReference>
<dbReference type="STRING" id="397948.Cmaq_0263"/>
<dbReference type="EMBL" id="CP000852">
    <property type="protein sequence ID" value="ABW01111.1"/>
    <property type="molecule type" value="Genomic_DNA"/>
</dbReference>
<dbReference type="InterPro" id="IPR036503">
    <property type="entry name" value="Ald_Fedxn_OxRdtase_N_sf"/>
</dbReference>
<feature type="domain" description="Aldehyde ferredoxin oxidoreductase N-terminal" evidence="7">
    <location>
        <begin position="3"/>
        <end position="218"/>
    </location>
</feature>
<comment type="cofactor">
    <cofactor evidence="1">
        <name>[4Fe-4S] cluster</name>
        <dbReference type="ChEBI" id="CHEBI:49883"/>
    </cofactor>
</comment>
<dbReference type="SMART" id="SM00790">
    <property type="entry name" value="AFOR_N"/>
    <property type="match status" value="1"/>
</dbReference>
<keyword evidence="9" id="KW-1185">Reference proteome</keyword>
<evidence type="ECO:0000256" key="4">
    <source>
        <dbReference type="ARBA" id="ARBA00022723"/>
    </source>
</evidence>
<dbReference type="GO" id="GO:0009055">
    <property type="term" value="F:electron transfer activity"/>
    <property type="evidence" value="ECO:0007669"/>
    <property type="project" value="InterPro"/>
</dbReference>
<keyword evidence="4" id="KW-0479">Metal-binding</keyword>
<evidence type="ECO:0000256" key="1">
    <source>
        <dbReference type="ARBA" id="ARBA00001966"/>
    </source>
</evidence>
<dbReference type="GO" id="GO:0016625">
    <property type="term" value="F:oxidoreductase activity, acting on the aldehyde or oxo group of donors, iron-sulfur protein as acceptor"/>
    <property type="evidence" value="ECO:0007669"/>
    <property type="project" value="InterPro"/>
</dbReference>
<dbReference type="Proteomes" id="UP000001137">
    <property type="component" value="Chromosome"/>
</dbReference>
<dbReference type="HOGENOM" id="CLU_440510_0_0_2"/>
<sequence>MKHMKVLNVDLTSGSVSITSVEAQGPVTLGVRILSNEDTYSKDPLDPSVPFIIGIGPFVGGKLPGVHRAIAVFKSPMTKTIHVAAIGGVAYKFMGSGIDAVVVRGRSGKPTALFISSDGVEVRQVNPVYSYSGLNGVYAFTKYLMDSFNDFFTKYNARAIVVGEAALKTYNGALFSIDVDPRRREFKPGAEDTAARGGPGTVMAQGHNLVAIVAGGSVKARYVKVTDMNLINKMSMESFKKPFIQVMGEKTIKYRYDPSMGTGGTFGVNYPHYRELLPLFGYKSIYMPRDIRVKHVEAIINLFWKPFNDEVFVKSKSWYNCGDFGCSVVCKKVWRGKKVDYEPFHAAGPFIGNYIFQEAVKVVDLIDEYGFDAIEMGHVIAWVFDSIENGLLKPEEVGLSDKPIFNPYEFAPERDSLRNAKLAGELINGLVNKSTPILRMIAENGIRVSARRLNEMFSDRVKATGKSFNDLVVYVAYGESGYMTPNFYWTPGMVAPMYILGRYWTNYSNTFMKPEDYAKSALERAINEALIDDAGICRFHRGWAEPMLEKMYSEFTGMKPNKNLYRELAEYSIKAGAQPKPWESSRAADVVATLAKEIGSKEWVFESKSDYTEWWIRYKVALDKQLGVA</sequence>
<evidence type="ECO:0000313" key="8">
    <source>
        <dbReference type="EMBL" id="ABW01111.1"/>
    </source>
</evidence>
<reference evidence="8 9" key="1">
    <citation type="submission" date="2007-10" db="EMBL/GenBank/DDBJ databases">
        <title>Complete sequence of Caldivirga maquilingensis IC-167.</title>
        <authorList>
            <consortium name="US DOE Joint Genome Institute"/>
            <person name="Copeland A."/>
            <person name="Lucas S."/>
            <person name="Lapidus A."/>
            <person name="Barry K."/>
            <person name="Glavina del Rio T."/>
            <person name="Dalin E."/>
            <person name="Tice H."/>
            <person name="Pitluck S."/>
            <person name="Saunders E."/>
            <person name="Brettin T."/>
            <person name="Bruce D."/>
            <person name="Detter J.C."/>
            <person name="Han C."/>
            <person name="Schmutz J."/>
            <person name="Larimer F."/>
            <person name="Land M."/>
            <person name="Hauser L."/>
            <person name="Kyrpides N."/>
            <person name="Ivanova N."/>
            <person name="Biddle J.F."/>
            <person name="Zhang Z."/>
            <person name="Fitz-Gibbon S.T."/>
            <person name="Lowe T.M."/>
            <person name="Saltikov C."/>
            <person name="House C.H."/>
            <person name="Richardson P."/>
        </authorList>
    </citation>
    <scope>NUCLEOTIDE SEQUENCE [LARGE SCALE GENOMIC DNA]</scope>
    <source>
        <strain evidence="9">ATCC 700844 / DSM 13496 / JCM 10307 / IC-167</strain>
    </source>
</reference>
<dbReference type="Pfam" id="PF02730">
    <property type="entry name" value="AFOR_N"/>
    <property type="match status" value="1"/>
</dbReference>
<dbReference type="Gene3D" id="1.10.569.10">
    <property type="entry name" value="Aldehyde Ferredoxin Oxidoreductase Protein, subunit A, domain 2"/>
    <property type="match status" value="1"/>
</dbReference>
<dbReference type="InterPro" id="IPR013984">
    <property type="entry name" value="Ald_Fedxn_OxRdtase_dom2"/>
</dbReference>
<dbReference type="GO" id="GO:0051539">
    <property type="term" value="F:4 iron, 4 sulfur cluster binding"/>
    <property type="evidence" value="ECO:0007669"/>
    <property type="project" value="UniProtKB-KW"/>
</dbReference>
<dbReference type="InterPro" id="IPR001203">
    <property type="entry name" value="OxRdtase_Ald_Fedxn_C"/>
</dbReference>
<comment type="similarity">
    <text evidence="2">Belongs to the AOR/FOR family.</text>
</comment>
<evidence type="ECO:0000256" key="6">
    <source>
        <dbReference type="ARBA" id="ARBA00023014"/>
    </source>
</evidence>